<evidence type="ECO:0000256" key="1">
    <source>
        <dbReference type="ARBA" id="ARBA00022679"/>
    </source>
</evidence>
<dbReference type="Proteomes" id="UP000198546">
    <property type="component" value="Chromosome i"/>
</dbReference>
<dbReference type="InterPro" id="IPR050482">
    <property type="entry name" value="Sensor_HK_TwoCompSys"/>
</dbReference>
<dbReference type="InterPro" id="IPR036890">
    <property type="entry name" value="HATPase_C_sf"/>
</dbReference>
<keyword evidence="5" id="KW-0812">Transmembrane</keyword>
<dbReference type="InterPro" id="IPR011712">
    <property type="entry name" value="Sig_transdc_His_kin_sub3_dim/P"/>
</dbReference>
<sequence length="377" mass="39963">MPPETPTVTQRELHALNVGLGFATLSTIGALLVVVDARTVPEAALLGTGLVAALVAVRWWTSTGPVLGALLVTAVVWVVGVLVTGSSTASWGLAVVGSVLVLQRPRHRRRLLLGLVGYAVAVVVLRVLLDPADTAGTLLRHGVGAGGVALGAVVTTVLYVAVQRVLAELEASRGRQAELAVARERVRFASDLHDIQGHTLHVVKLKVALSRRLLHDDLDRVEQELAEVHALVGDTIARTKELAHAQRRLNLAVELENAKNLFEAAGIRVEVQRSGEVEPGVGELLGQVLRETTTNVLRHTRATRVRIVLTSDGIAIDNDGAADEEPELSGLAVLRDRVAGAGGELVVRGGDGTFRTAATLPRPHADASTPVLQEERR</sequence>
<dbReference type="Gene3D" id="1.20.5.1930">
    <property type="match status" value="1"/>
</dbReference>
<evidence type="ECO:0000313" key="7">
    <source>
        <dbReference type="EMBL" id="SDD31534.1"/>
    </source>
</evidence>
<feature type="domain" description="Signal transduction histidine kinase subgroup 3 dimerisation and phosphoacceptor" evidence="6">
    <location>
        <begin position="184"/>
        <end position="247"/>
    </location>
</feature>
<gene>
    <name evidence="7" type="ORF">SAMN04489747_0684</name>
</gene>
<protein>
    <submittedName>
        <fullName evidence="7">Two-component system, NarL family, sensor histidine kinase DesK</fullName>
    </submittedName>
</protein>
<dbReference type="PANTHER" id="PTHR24421">
    <property type="entry name" value="NITRATE/NITRITE SENSOR PROTEIN NARX-RELATED"/>
    <property type="match status" value="1"/>
</dbReference>
<evidence type="ECO:0000259" key="6">
    <source>
        <dbReference type="Pfam" id="PF07730"/>
    </source>
</evidence>
<feature type="transmembrane region" description="Helical" evidence="5">
    <location>
        <begin position="15"/>
        <end position="35"/>
    </location>
</feature>
<organism evidence="7 8">
    <name type="scientific">Auraticoccus monumenti</name>
    <dbReference type="NCBI Taxonomy" id="675864"/>
    <lineage>
        <taxon>Bacteria</taxon>
        <taxon>Bacillati</taxon>
        <taxon>Actinomycetota</taxon>
        <taxon>Actinomycetes</taxon>
        <taxon>Propionibacteriales</taxon>
        <taxon>Propionibacteriaceae</taxon>
        <taxon>Auraticoccus</taxon>
    </lineage>
</organism>
<feature type="transmembrane region" description="Helical" evidence="5">
    <location>
        <begin position="141"/>
        <end position="162"/>
    </location>
</feature>
<accession>A0A1G6TRJ6</accession>
<name>A0A1G6TRJ6_9ACTN</name>
<keyword evidence="8" id="KW-1185">Reference proteome</keyword>
<feature type="transmembrane region" description="Helical" evidence="5">
    <location>
        <begin position="42"/>
        <end position="60"/>
    </location>
</feature>
<evidence type="ECO:0000256" key="3">
    <source>
        <dbReference type="ARBA" id="ARBA00023012"/>
    </source>
</evidence>
<dbReference type="Gene3D" id="3.30.565.10">
    <property type="entry name" value="Histidine kinase-like ATPase, C-terminal domain"/>
    <property type="match status" value="1"/>
</dbReference>
<feature type="transmembrane region" description="Helical" evidence="5">
    <location>
        <begin position="111"/>
        <end position="129"/>
    </location>
</feature>
<keyword evidence="2 7" id="KW-0418">Kinase</keyword>
<dbReference type="GO" id="GO:0046983">
    <property type="term" value="F:protein dimerization activity"/>
    <property type="evidence" value="ECO:0007669"/>
    <property type="project" value="InterPro"/>
</dbReference>
<dbReference type="EMBL" id="LT629688">
    <property type="protein sequence ID" value="SDD31534.1"/>
    <property type="molecule type" value="Genomic_DNA"/>
</dbReference>
<dbReference type="RefSeq" id="WP_090590643.1">
    <property type="nucleotide sequence ID" value="NZ_LT629688.1"/>
</dbReference>
<dbReference type="GO" id="GO:0000155">
    <property type="term" value="F:phosphorelay sensor kinase activity"/>
    <property type="evidence" value="ECO:0007669"/>
    <property type="project" value="InterPro"/>
</dbReference>
<keyword evidence="5" id="KW-1133">Transmembrane helix</keyword>
<feature type="transmembrane region" description="Helical" evidence="5">
    <location>
        <begin position="66"/>
        <end position="99"/>
    </location>
</feature>
<keyword evidence="3" id="KW-0902">Two-component regulatory system</keyword>
<dbReference type="PANTHER" id="PTHR24421:SF63">
    <property type="entry name" value="SENSOR HISTIDINE KINASE DESK"/>
    <property type="match status" value="1"/>
</dbReference>
<dbReference type="Pfam" id="PF07730">
    <property type="entry name" value="HisKA_3"/>
    <property type="match status" value="1"/>
</dbReference>
<evidence type="ECO:0000256" key="2">
    <source>
        <dbReference type="ARBA" id="ARBA00022777"/>
    </source>
</evidence>
<reference evidence="7 8" key="1">
    <citation type="submission" date="2016-10" db="EMBL/GenBank/DDBJ databases">
        <authorList>
            <person name="de Groot N.N."/>
        </authorList>
    </citation>
    <scope>NUCLEOTIDE SEQUENCE [LARGE SCALE GENOMIC DNA]</scope>
    <source>
        <strain evidence="7 8">MON 2.2</strain>
    </source>
</reference>
<dbReference type="GO" id="GO:0016020">
    <property type="term" value="C:membrane"/>
    <property type="evidence" value="ECO:0007669"/>
    <property type="project" value="InterPro"/>
</dbReference>
<keyword evidence="1" id="KW-0808">Transferase</keyword>
<dbReference type="AlphaFoldDB" id="A0A1G6TRJ6"/>
<evidence type="ECO:0000256" key="5">
    <source>
        <dbReference type="SAM" id="Phobius"/>
    </source>
</evidence>
<feature type="region of interest" description="Disordered" evidence="4">
    <location>
        <begin position="358"/>
        <end position="377"/>
    </location>
</feature>
<evidence type="ECO:0000313" key="8">
    <source>
        <dbReference type="Proteomes" id="UP000198546"/>
    </source>
</evidence>
<evidence type="ECO:0000256" key="4">
    <source>
        <dbReference type="SAM" id="MobiDB-lite"/>
    </source>
</evidence>
<keyword evidence="5" id="KW-0472">Membrane</keyword>
<proteinExistence type="predicted"/>
<dbReference type="STRING" id="675864.SAMN04489747_0684"/>
<dbReference type="OrthoDB" id="5241784at2"/>